<dbReference type="EMBL" id="UOFP01000024">
    <property type="protein sequence ID" value="VAW84064.1"/>
    <property type="molecule type" value="Genomic_DNA"/>
</dbReference>
<keyword evidence="5" id="KW-0418">Kinase</keyword>
<gene>
    <name evidence="5" type="ORF">MNBD_GAMMA18-1428</name>
</gene>
<dbReference type="PANTHER" id="PTHR24348">
    <property type="entry name" value="SERINE/THREONINE-PROTEIN KINASE UNC-51-RELATED"/>
    <property type="match status" value="1"/>
</dbReference>
<dbReference type="Pfam" id="PF00069">
    <property type="entry name" value="Pkinase"/>
    <property type="match status" value="1"/>
</dbReference>
<dbReference type="InterPro" id="IPR008271">
    <property type="entry name" value="Ser/Thr_kinase_AS"/>
</dbReference>
<proteinExistence type="predicted"/>
<dbReference type="GO" id="GO:0004674">
    <property type="term" value="F:protein serine/threonine kinase activity"/>
    <property type="evidence" value="ECO:0007669"/>
    <property type="project" value="UniProtKB-KW"/>
</dbReference>
<dbReference type="CDD" id="cd14014">
    <property type="entry name" value="STKc_PknB_like"/>
    <property type="match status" value="1"/>
</dbReference>
<dbReference type="AlphaFoldDB" id="A0A3B0ZRK9"/>
<evidence type="ECO:0000256" key="3">
    <source>
        <dbReference type="SAM" id="MobiDB-lite"/>
    </source>
</evidence>
<dbReference type="Gene3D" id="1.10.510.10">
    <property type="entry name" value="Transferase(Phosphotransferase) domain 1"/>
    <property type="match status" value="1"/>
</dbReference>
<keyword evidence="2" id="KW-0067">ATP-binding</keyword>
<keyword evidence="5" id="KW-0808">Transferase</keyword>
<dbReference type="PROSITE" id="PS00108">
    <property type="entry name" value="PROTEIN_KINASE_ST"/>
    <property type="match status" value="1"/>
</dbReference>
<dbReference type="PROSITE" id="PS00107">
    <property type="entry name" value="PROTEIN_KINASE_ATP"/>
    <property type="match status" value="1"/>
</dbReference>
<dbReference type="SMART" id="SM00220">
    <property type="entry name" value="S_TKc"/>
    <property type="match status" value="1"/>
</dbReference>
<dbReference type="GO" id="GO:0005524">
    <property type="term" value="F:ATP binding"/>
    <property type="evidence" value="ECO:0007669"/>
    <property type="project" value="UniProtKB-KW"/>
</dbReference>
<sequence>MSEERTVVAPPRRVRPKQHGVNGGDEIAVDALDAPTQFAIASEKRRHEHHTLQTGSVIKNRFRLEHEIGRGGMGVVYSARDLVQEEVGEKSSLIAVKLLSDDFKQHPDALRMLQQECKKAQSLAHPNIGTVYDFDRDENNVYMTMELLSGCSLQAYLKEHQHRGISFEKATLILSDIVSGLDYAHRHNIIHSDLKPANIFLTEQGAKILDFGIARAVMNSDSSQINLGDQPPNDGIDVEQDEELPLTPSYASLEMFQGAPPDVRDDIYGLACIAYELLAGRHPFGKLPAKEVFDKQLKPKPIVGLKERQWTALLGGLAIERKDRTGSAIEFLDLLLPKRKEPWRWASYIFASVAVVSAALFLLTPDKFIEPSLFDSPPPAAELTATQQQSVDDILEVAEVHMMVGRLVSPPGGNALDEYKKVLKLNAYNRGAIAGLKVLLNNLEQQVKIAIADSNFDRASELIKIGLEVHNDHKGLLRLKQQTDAVQR</sequence>
<name>A0A3B0ZRK9_9ZZZZ</name>
<evidence type="ECO:0000259" key="4">
    <source>
        <dbReference type="PROSITE" id="PS50011"/>
    </source>
</evidence>
<evidence type="ECO:0000256" key="1">
    <source>
        <dbReference type="ARBA" id="ARBA00022741"/>
    </source>
</evidence>
<dbReference type="InterPro" id="IPR045269">
    <property type="entry name" value="Atg1-like"/>
</dbReference>
<dbReference type="InterPro" id="IPR011009">
    <property type="entry name" value="Kinase-like_dom_sf"/>
</dbReference>
<keyword evidence="5" id="KW-0723">Serine/threonine-protein kinase</keyword>
<evidence type="ECO:0000313" key="5">
    <source>
        <dbReference type="EMBL" id="VAW84064.1"/>
    </source>
</evidence>
<dbReference type="EC" id="2.7.11.1" evidence="5"/>
<accession>A0A3B0ZRK9</accession>
<dbReference type="GO" id="GO:0010506">
    <property type="term" value="P:regulation of autophagy"/>
    <property type="evidence" value="ECO:0007669"/>
    <property type="project" value="InterPro"/>
</dbReference>
<dbReference type="InterPro" id="IPR000719">
    <property type="entry name" value="Prot_kinase_dom"/>
</dbReference>
<dbReference type="SUPFAM" id="SSF56112">
    <property type="entry name" value="Protein kinase-like (PK-like)"/>
    <property type="match status" value="1"/>
</dbReference>
<keyword evidence="1" id="KW-0547">Nucleotide-binding</keyword>
<organism evidence="5">
    <name type="scientific">hydrothermal vent metagenome</name>
    <dbReference type="NCBI Taxonomy" id="652676"/>
    <lineage>
        <taxon>unclassified sequences</taxon>
        <taxon>metagenomes</taxon>
        <taxon>ecological metagenomes</taxon>
    </lineage>
</organism>
<dbReference type="PANTHER" id="PTHR24348:SF68">
    <property type="entry name" value="SERINE_THREONINE-PROTEIN KINASE ATG1C"/>
    <property type="match status" value="1"/>
</dbReference>
<feature type="region of interest" description="Disordered" evidence="3">
    <location>
        <begin position="1"/>
        <end position="23"/>
    </location>
</feature>
<feature type="domain" description="Protein kinase" evidence="4">
    <location>
        <begin position="62"/>
        <end position="344"/>
    </location>
</feature>
<reference evidence="5" key="1">
    <citation type="submission" date="2018-06" db="EMBL/GenBank/DDBJ databases">
        <authorList>
            <person name="Zhirakovskaya E."/>
        </authorList>
    </citation>
    <scope>NUCLEOTIDE SEQUENCE</scope>
</reference>
<dbReference type="PROSITE" id="PS50011">
    <property type="entry name" value="PROTEIN_KINASE_DOM"/>
    <property type="match status" value="1"/>
</dbReference>
<dbReference type="GO" id="GO:0005737">
    <property type="term" value="C:cytoplasm"/>
    <property type="evidence" value="ECO:0007669"/>
    <property type="project" value="TreeGrafter"/>
</dbReference>
<evidence type="ECO:0000256" key="2">
    <source>
        <dbReference type="ARBA" id="ARBA00022840"/>
    </source>
</evidence>
<dbReference type="Gene3D" id="3.30.200.20">
    <property type="entry name" value="Phosphorylase Kinase, domain 1"/>
    <property type="match status" value="1"/>
</dbReference>
<dbReference type="InterPro" id="IPR017441">
    <property type="entry name" value="Protein_kinase_ATP_BS"/>
</dbReference>
<protein>
    <submittedName>
        <fullName evidence="5">Serine/threonine protein kinase</fullName>
        <ecNumber evidence="5">2.7.11.1</ecNumber>
    </submittedName>
</protein>